<dbReference type="EMBL" id="QKYN01000077">
    <property type="protein sequence ID" value="RAG83774.1"/>
    <property type="molecule type" value="Genomic_DNA"/>
</dbReference>
<comment type="caution">
    <text evidence="5">The sequence shown here is derived from an EMBL/GenBank/DDBJ whole genome shotgun (WGS) entry which is preliminary data.</text>
</comment>
<dbReference type="Gene3D" id="1.25.40.10">
    <property type="entry name" value="Tetratricopeptide repeat domain"/>
    <property type="match status" value="3"/>
</dbReference>
<dbReference type="OrthoDB" id="580767at2"/>
<dbReference type="PANTHER" id="PTHR46082">
    <property type="entry name" value="ATP/GTP-BINDING PROTEIN-RELATED"/>
    <property type="match status" value="1"/>
</dbReference>
<feature type="region of interest" description="Disordered" evidence="2">
    <location>
        <begin position="32"/>
        <end position="140"/>
    </location>
</feature>
<protein>
    <submittedName>
        <fullName evidence="5">Tetratricopeptide repeat protein</fullName>
    </submittedName>
</protein>
<name>A0A2X0IFF7_9ACTN</name>
<dbReference type="NCBIfam" id="NF040586">
    <property type="entry name" value="FxSxx_TPR"/>
    <property type="match status" value="1"/>
</dbReference>
<dbReference type="SUPFAM" id="SSF52540">
    <property type="entry name" value="P-loop containing nucleoside triphosphate hydrolases"/>
    <property type="match status" value="1"/>
</dbReference>
<evidence type="ECO:0000259" key="4">
    <source>
        <dbReference type="Pfam" id="PF25000"/>
    </source>
</evidence>
<dbReference type="PANTHER" id="PTHR46082:SF6">
    <property type="entry name" value="AAA+ ATPASE DOMAIN-CONTAINING PROTEIN-RELATED"/>
    <property type="match status" value="1"/>
</dbReference>
<feature type="coiled-coil region" evidence="1">
    <location>
        <begin position="1367"/>
        <end position="1396"/>
    </location>
</feature>
<dbReference type="InterPro" id="IPR053137">
    <property type="entry name" value="NLR-like"/>
</dbReference>
<feature type="compositionally biased region" description="Low complexity" evidence="2">
    <location>
        <begin position="81"/>
        <end position="90"/>
    </location>
</feature>
<dbReference type="SUPFAM" id="SSF48452">
    <property type="entry name" value="TPR-like"/>
    <property type="match status" value="2"/>
</dbReference>
<dbReference type="NCBIfam" id="NF041121">
    <property type="entry name" value="SAV_2336_NTERM"/>
    <property type="match status" value="1"/>
</dbReference>
<dbReference type="InterPro" id="IPR027417">
    <property type="entry name" value="P-loop_NTPase"/>
</dbReference>
<evidence type="ECO:0000313" key="6">
    <source>
        <dbReference type="Proteomes" id="UP000248889"/>
    </source>
</evidence>
<dbReference type="InterPro" id="IPR011990">
    <property type="entry name" value="TPR-like_helical_dom_sf"/>
</dbReference>
<feature type="domain" description="NB-ARC" evidence="3">
    <location>
        <begin position="656"/>
        <end position="814"/>
    </location>
</feature>
<keyword evidence="6" id="KW-1185">Reference proteome</keyword>
<evidence type="ECO:0000256" key="2">
    <source>
        <dbReference type="SAM" id="MobiDB-lite"/>
    </source>
</evidence>
<dbReference type="InterPro" id="IPR056681">
    <property type="entry name" value="DUF7779"/>
</dbReference>
<dbReference type="Pfam" id="PF13424">
    <property type="entry name" value="TPR_12"/>
    <property type="match status" value="1"/>
</dbReference>
<sequence>MEGLHRERAPGRLSWREIADAAWLASAVLRSAGDQGTGGQSTGGQSTGGQGQAGQTPDAGSGPDEGSDPVGGEASDDGAEELLAGADAALIRPDPGDAAPGELLLGPGAPESQAPGADESPATAGRTGPPSGEDAASHDQGRRALPFRLARRHGVAPLARALRVLRRDVPDSLRQELDEERTAERGMADDLWLPYTRRRCRRALELLLFVDTAPTMAPWAQVVAQIAEQAVWSGAFRDVRMLRLEVPEHGAAVLRHAGGGVGDPSEALGPAGSQLYLVVTDGLAPGWAGSVMDGLLGMLARKGPTAISHVLPTSLWHRSSLVPHRARFGSAGFAAPNTRLLHDQPPELEDPLNPAAAPGPGRVPVPVLSLKKESFAAWAALVAGEPGLRLVLPGVMAGALALGSPAPGMRAPRTTRPQDAQAAVRRFASLASPPARRLAAQLAASAFQFDVIMSLQQRLSPRTGPSQLAEIFMGGLIDWNREDTPGPDFALGVREALLATTSRSEVAEVVSTLAELPAAGESGAKLRAALIDPEGTPLPEAGQPWITVEKAVMRALSGPYAVRARRLAASVASGHTKPSTANALNAANVLKEGESAGGPSGVGAVPPLETSTAVAENIGSSDQERENPVETRYVRTGQPKVMGNVPPKNPHFTGREELLGAVADRLRGDGTAAVLPHALHGMGGVGKTQIALEYVYRRMHEYNVIWWIPAERESLILGALAELAVRLGLETGPQANTAVPAVREALRTGQPYDNWLLVFDNATDIDTVRRYFPIGGPGQIIVTSRNPEWERVARPLTVDVFQREESIALLQRRAQALSREDANRLAEALGDLPLAIEQAAAWHAATGMTVGEYLELLEQRRPGILQLDPAPDYPLPVAAAWDISLERLSAENPAARDLLQVCACMAPEPIPLSLLRTPRSVEVSPLLDPVLQDPVKLGRATRELSRLSLIRLDHKTGTLQMHRLMQAVLQAGMDEQRTGEMRRAAQVLLAAAKPAGSTSAADQWPAFQALLPHVQASGAAESTDPWVRELVYSVVDYLFYWGAHETAAQLARTALIAWRVESGEEDPLVIQMTKQLAFLLRFLGGFEESFTLTEQALEVSRRASVAEEELLDSMRQMSMALRYRGDVSAGLRIDREAYTRARDLFGPDDPSALIIAHDLGLALKFAGRFGEALELDEETAQQREQVFGPLDARTLNTLNAISVDVRESGDYARARLLQEETYRSYCTAFGVDNAASVRAARELAVCRRRDGDLAGAAGLNEETLQRLRTRYGDTYIDTLSTAMNAMVDRRLRGEPGAAREIGEETVKRFAESLGPGHLFTLSAQVNLAATLRALGEVSGATRLDEEAVEGFRRALGERHLFTLTAELSRANDDYAALEFEAARERDEAALRLLEAEAGEDHPVTLACRANLALDLRGLGRLEEADEHHAQALEGLRRVLGQQHPTTTAAGLHQRIEFDLAALPI</sequence>
<accession>A0A2X0IFF7</accession>
<reference evidence="5 6" key="1">
    <citation type="submission" date="2018-06" db="EMBL/GenBank/DDBJ databases">
        <title>Streptacidiphilus pinicola sp. nov., isolated from pine grove soil.</title>
        <authorList>
            <person name="Roh S.G."/>
            <person name="Park S."/>
            <person name="Kim M.-K."/>
            <person name="Yun B.-R."/>
            <person name="Park J."/>
            <person name="Kim M.J."/>
            <person name="Kim Y.S."/>
            <person name="Kim S.B."/>
        </authorList>
    </citation>
    <scope>NUCLEOTIDE SEQUENCE [LARGE SCALE GENOMIC DNA]</scope>
    <source>
        <strain evidence="5 6">MMS16-CNU450</strain>
    </source>
</reference>
<dbReference type="Pfam" id="PF13374">
    <property type="entry name" value="TPR_10"/>
    <property type="match status" value="3"/>
</dbReference>
<organism evidence="5 6">
    <name type="scientific">Streptacidiphilus pinicola</name>
    <dbReference type="NCBI Taxonomy" id="2219663"/>
    <lineage>
        <taxon>Bacteria</taxon>
        <taxon>Bacillati</taxon>
        <taxon>Actinomycetota</taxon>
        <taxon>Actinomycetes</taxon>
        <taxon>Kitasatosporales</taxon>
        <taxon>Streptomycetaceae</taxon>
        <taxon>Streptacidiphilus</taxon>
    </lineage>
</organism>
<feature type="domain" description="DUF7779" evidence="4">
    <location>
        <begin position="890"/>
        <end position="977"/>
    </location>
</feature>
<dbReference type="Pfam" id="PF00931">
    <property type="entry name" value="NB-ARC"/>
    <property type="match status" value="1"/>
</dbReference>
<dbReference type="InterPro" id="IPR002182">
    <property type="entry name" value="NB-ARC"/>
</dbReference>
<keyword evidence="1" id="KW-0175">Coiled coil</keyword>
<proteinExistence type="predicted"/>
<dbReference type="Pfam" id="PF25000">
    <property type="entry name" value="DUF7779"/>
    <property type="match status" value="1"/>
</dbReference>
<dbReference type="GO" id="GO:0043531">
    <property type="term" value="F:ADP binding"/>
    <property type="evidence" value="ECO:0007669"/>
    <property type="project" value="InterPro"/>
</dbReference>
<dbReference type="Gene3D" id="3.40.50.300">
    <property type="entry name" value="P-loop containing nucleotide triphosphate hydrolases"/>
    <property type="match status" value="1"/>
</dbReference>
<evidence type="ECO:0000313" key="5">
    <source>
        <dbReference type="EMBL" id="RAG83774.1"/>
    </source>
</evidence>
<evidence type="ECO:0000259" key="3">
    <source>
        <dbReference type="Pfam" id="PF00931"/>
    </source>
</evidence>
<dbReference type="Proteomes" id="UP000248889">
    <property type="component" value="Unassembled WGS sequence"/>
</dbReference>
<feature type="compositionally biased region" description="Gly residues" evidence="2">
    <location>
        <begin position="35"/>
        <end position="52"/>
    </location>
</feature>
<gene>
    <name evidence="5" type="ORF">DN069_20225</name>
</gene>
<dbReference type="InterPro" id="IPR047738">
    <property type="entry name" value="SAV_2336-like_N"/>
</dbReference>
<evidence type="ECO:0000256" key="1">
    <source>
        <dbReference type="SAM" id="Coils"/>
    </source>
</evidence>
<dbReference type="RefSeq" id="WP_111502785.1">
    <property type="nucleotide sequence ID" value="NZ_QKYN01000077.1"/>
</dbReference>